<keyword evidence="1" id="KW-1133">Transmembrane helix</keyword>
<proteinExistence type="predicted"/>
<keyword evidence="1" id="KW-0812">Transmembrane</keyword>
<keyword evidence="1" id="KW-0472">Membrane</keyword>
<dbReference type="EMBL" id="BSTJ01000002">
    <property type="protein sequence ID" value="GLY73931.1"/>
    <property type="molecule type" value="Genomic_DNA"/>
</dbReference>
<evidence type="ECO:0000313" key="2">
    <source>
        <dbReference type="EMBL" id="GLY73931.1"/>
    </source>
</evidence>
<name>A0A9W6RDS0_9ACTN</name>
<feature type="transmembrane region" description="Helical" evidence="1">
    <location>
        <begin position="21"/>
        <end position="42"/>
    </location>
</feature>
<sequence>METGYVTRITARRRRRCALTAKVVMVMGCTAAGFTAGAIYVLKATAGTAGLLDK</sequence>
<accession>A0A9W6RDS0</accession>
<evidence type="ECO:0000313" key="3">
    <source>
        <dbReference type="Proteomes" id="UP001165135"/>
    </source>
</evidence>
<organism evidence="2 3">
    <name type="scientific">Actinoallomurus iriomotensis</name>
    <dbReference type="NCBI Taxonomy" id="478107"/>
    <lineage>
        <taxon>Bacteria</taxon>
        <taxon>Bacillati</taxon>
        <taxon>Actinomycetota</taxon>
        <taxon>Actinomycetes</taxon>
        <taxon>Streptosporangiales</taxon>
        <taxon>Thermomonosporaceae</taxon>
        <taxon>Actinoallomurus</taxon>
    </lineage>
</organism>
<dbReference type="AlphaFoldDB" id="A0A9W6RDS0"/>
<evidence type="ECO:0000256" key="1">
    <source>
        <dbReference type="SAM" id="Phobius"/>
    </source>
</evidence>
<dbReference type="Proteomes" id="UP001165135">
    <property type="component" value="Unassembled WGS sequence"/>
</dbReference>
<comment type="caution">
    <text evidence="2">The sequence shown here is derived from an EMBL/GenBank/DDBJ whole genome shotgun (WGS) entry which is preliminary data.</text>
</comment>
<gene>
    <name evidence="2" type="ORF">Airi01_021980</name>
</gene>
<protein>
    <submittedName>
        <fullName evidence="2">Uncharacterized protein</fullName>
    </submittedName>
</protein>
<reference evidence="2" key="1">
    <citation type="submission" date="2023-03" db="EMBL/GenBank/DDBJ databases">
        <title>Actinoallomurus iriomotensis NBRC 103681.</title>
        <authorList>
            <person name="Ichikawa N."/>
            <person name="Sato H."/>
            <person name="Tonouchi N."/>
        </authorList>
    </citation>
    <scope>NUCLEOTIDE SEQUENCE</scope>
    <source>
        <strain evidence="2">NBRC 103681</strain>
    </source>
</reference>